<dbReference type="RefSeq" id="WP_084050390.1">
    <property type="nucleotide sequence ID" value="NZ_FWWU01000009.1"/>
</dbReference>
<evidence type="ECO:0000313" key="1">
    <source>
        <dbReference type="EMBL" id="SMB95815.1"/>
    </source>
</evidence>
<protein>
    <submittedName>
        <fullName evidence="1">Uncharacterized conserved protein, DUF1697 family</fullName>
    </submittedName>
</protein>
<dbReference type="Pfam" id="PF08002">
    <property type="entry name" value="DUF1697"/>
    <property type="match status" value="1"/>
</dbReference>
<gene>
    <name evidence="1" type="ORF">SAMN00790413_03011</name>
</gene>
<dbReference type="SUPFAM" id="SSF160379">
    <property type="entry name" value="SP0830-like"/>
    <property type="match status" value="1"/>
</dbReference>
<dbReference type="PIRSF" id="PIRSF008502">
    <property type="entry name" value="UCP008502"/>
    <property type="match status" value="1"/>
</dbReference>
<dbReference type="PANTHER" id="PTHR36439:SF1">
    <property type="entry name" value="DUF1697 DOMAIN-CONTAINING PROTEIN"/>
    <property type="match status" value="1"/>
</dbReference>
<name>A0A1W1VR17_9DEIO</name>
<dbReference type="Gene3D" id="3.30.70.1280">
    <property type="entry name" value="SP0830-like domains"/>
    <property type="match status" value="1"/>
</dbReference>
<accession>A0A1W1VR17</accession>
<proteinExistence type="predicted"/>
<organism evidence="1 2">
    <name type="scientific">Deinococcus hopiensis KR-140</name>
    <dbReference type="NCBI Taxonomy" id="695939"/>
    <lineage>
        <taxon>Bacteria</taxon>
        <taxon>Thermotogati</taxon>
        <taxon>Deinococcota</taxon>
        <taxon>Deinococci</taxon>
        <taxon>Deinococcales</taxon>
        <taxon>Deinococcaceae</taxon>
        <taxon>Deinococcus</taxon>
    </lineage>
</organism>
<dbReference type="EMBL" id="FWWU01000009">
    <property type="protein sequence ID" value="SMB95815.1"/>
    <property type="molecule type" value="Genomic_DNA"/>
</dbReference>
<dbReference type="Proteomes" id="UP000192582">
    <property type="component" value="Unassembled WGS sequence"/>
</dbReference>
<sequence>MRYIALLRGINVGGHRRVPMKDLRITFEGLGLENVQTYIQSGNVVFGAQETGEAALEAAMARDFGFPVDVMLRTQEEWARLAERNPYPAQAEAGGTKVHVAFLRHVPDEAALIALRARSAGDDTWEHVGRELYLYAPRGLGQSQLSLAPLRQTATVRNWQTVLRLGEMLGA</sequence>
<dbReference type="InterPro" id="IPR012545">
    <property type="entry name" value="DUF1697"/>
</dbReference>
<keyword evidence="2" id="KW-1185">Reference proteome</keyword>
<reference evidence="1 2" key="1">
    <citation type="submission" date="2017-04" db="EMBL/GenBank/DDBJ databases">
        <authorList>
            <person name="Afonso C.L."/>
            <person name="Miller P.J."/>
            <person name="Scott M.A."/>
            <person name="Spackman E."/>
            <person name="Goraichik I."/>
            <person name="Dimitrov K.M."/>
            <person name="Suarez D.L."/>
            <person name="Swayne D.E."/>
        </authorList>
    </citation>
    <scope>NUCLEOTIDE SEQUENCE [LARGE SCALE GENOMIC DNA]</scope>
    <source>
        <strain evidence="1 2">KR-140</strain>
    </source>
</reference>
<dbReference type="OrthoDB" id="9806494at2"/>
<dbReference type="AlphaFoldDB" id="A0A1W1VR17"/>
<evidence type="ECO:0000313" key="2">
    <source>
        <dbReference type="Proteomes" id="UP000192582"/>
    </source>
</evidence>
<dbReference type="PANTHER" id="PTHR36439">
    <property type="entry name" value="BLL4334 PROTEIN"/>
    <property type="match status" value="1"/>
</dbReference>